<dbReference type="EMBL" id="BAAASR010000018">
    <property type="protein sequence ID" value="GAA2496995.1"/>
    <property type="molecule type" value="Genomic_DNA"/>
</dbReference>
<dbReference type="Gene3D" id="3.40.50.1820">
    <property type="entry name" value="alpha/beta hydrolase"/>
    <property type="match status" value="1"/>
</dbReference>
<reference evidence="3" key="1">
    <citation type="journal article" date="2019" name="Int. J. Syst. Evol. Microbiol.">
        <title>The Global Catalogue of Microorganisms (GCM) 10K type strain sequencing project: providing services to taxonomists for standard genome sequencing and annotation.</title>
        <authorList>
            <consortium name="The Broad Institute Genomics Platform"/>
            <consortium name="The Broad Institute Genome Sequencing Center for Infectious Disease"/>
            <person name="Wu L."/>
            <person name="Ma J."/>
        </authorList>
    </citation>
    <scope>NUCLEOTIDE SEQUENCE [LARGE SCALE GENOMIC DNA]</scope>
    <source>
        <strain evidence="3">JCM 5062</strain>
    </source>
</reference>
<evidence type="ECO:0000313" key="3">
    <source>
        <dbReference type="Proteomes" id="UP001499942"/>
    </source>
</evidence>
<proteinExistence type="predicted"/>
<dbReference type="InterPro" id="IPR000073">
    <property type="entry name" value="AB_hydrolase_1"/>
</dbReference>
<feature type="domain" description="AB hydrolase-1" evidence="1">
    <location>
        <begin position="34"/>
        <end position="260"/>
    </location>
</feature>
<accession>A0ABP5ZHI1</accession>
<gene>
    <name evidence="2" type="ORF">GCM10010393_31290</name>
</gene>
<dbReference type="InterPro" id="IPR029058">
    <property type="entry name" value="AB_hydrolase_fold"/>
</dbReference>
<dbReference type="RefSeq" id="WP_344361348.1">
    <property type="nucleotide sequence ID" value="NZ_BAAASR010000018.1"/>
</dbReference>
<name>A0ABP5ZHI1_9ACTN</name>
<evidence type="ECO:0000313" key="2">
    <source>
        <dbReference type="EMBL" id="GAA2496995.1"/>
    </source>
</evidence>
<keyword evidence="3" id="KW-1185">Reference proteome</keyword>
<dbReference type="InterPro" id="IPR050228">
    <property type="entry name" value="Carboxylesterase_BioH"/>
</dbReference>
<dbReference type="PRINTS" id="PR00111">
    <property type="entry name" value="ABHYDROLASE"/>
</dbReference>
<dbReference type="Proteomes" id="UP001499942">
    <property type="component" value="Unassembled WGS sequence"/>
</dbReference>
<dbReference type="InterPro" id="IPR000639">
    <property type="entry name" value="Epox_hydrolase-like"/>
</dbReference>
<comment type="caution">
    <text evidence="2">The sequence shown here is derived from an EMBL/GenBank/DDBJ whole genome shotgun (WGS) entry which is preliminary data.</text>
</comment>
<dbReference type="PRINTS" id="PR00412">
    <property type="entry name" value="EPOXHYDRLASE"/>
</dbReference>
<dbReference type="PANTHER" id="PTHR43194">
    <property type="entry name" value="HYDROLASE ALPHA/BETA FOLD FAMILY"/>
    <property type="match status" value="1"/>
</dbReference>
<dbReference type="SUPFAM" id="SSF53474">
    <property type="entry name" value="alpha/beta-Hydrolases"/>
    <property type="match status" value="1"/>
</dbReference>
<dbReference type="PANTHER" id="PTHR43194:SF2">
    <property type="entry name" value="PEROXISOMAL MEMBRANE PROTEIN LPX1"/>
    <property type="match status" value="1"/>
</dbReference>
<evidence type="ECO:0000259" key="1">
    <source>
        <dbReference type="Pfam" id="PF00561"/>
    </source>
</evidence>
<sequence length="296" mass="31480">MSSLPLRQHCFTGPAGRLAALYCAPAKGAERGVTVVVVSGLYGSKEDSHALLPHLADAGYRVFAYDHRGQHESDGTDDPADYTLEALTQDLLAVLTQINPSEGVHLVGLCMGGFVARAAVQSAAPVRSLAVVGWHLNGDRAVARRLRAAAAVGQRIGCARTVAMASGWAERYWPHDRVDPAFRQITQARLATTRPAHYLGLTRALASALQAEHPGNVPVPALMVSGSEDNLFPASGFTDAARRLGIPHAVIPGTGHLAQLHQPQAVARVLLRFWDTAAPLAVPRPGHRNPSPGVRR</sequence>
<protein>
    <recommendedName>
        <fullName evidence="1">AB hydrolase-1 domain-containing protein</fullName>
    </recommendedName>
</protein>
<organism evidence="2 3">
    <name type="scientific">Streptomyces gobitricini</name>
    <dbReference type="NCBI Taxonomy" id="68211"/>
    <lineage>
        <taxon>Bacteria</taxon>
        <taxon>Bacillati</taxon>
        <taxon>Actinomycetota</taxon>
        <taxon>Actinomycetes</taxon>
        <taxon>Kitasatosporales</taxon>
        <taxon>Streptomycetaceae</taxon>
        <taxon>Streptomyces</taxon>
    </lineage>
</organism>
<dbReference type="Pfam" id="PF00561">
    <property type="entry name" value="Abhydrolase_1"/>
    <property type="match status" value="1"/>
</dbReference>